<reference evidence="1" key="1">
    <citation type="submission" date="2021-03" db="EMBL/GenBank/DDBJ databases">
        <authorList>
            <person name="Li Z."/>
            <person name="Yang C."/>
        </authorList>
    </citation>
    <scope>NUCLEOTIDE SEQUENCE</scope>
    <source>
        <strain evidence="1">Dzin_1.0</strain>
        <tissue evidence="1">Leaf</tissue>
    </source>
</reference>
<evidence type="ECO:0000313" key="2">
    <source>
        <dbReference type="Proteomes" id="UP001085076"/>
    </source>
</evidence>
<protein>
    <submittedName>
        <fullName evidence="1">Uncharacterized protein</fullName>
    </submittedName>
</protein>
<accession>A0A9D5DAK4</accession>
<evidence type="ECO:0000313" key="1">
    <source>
        <dbReference type="EMBL" id="KAJ0988256.1"/>
    </source>
</evidence>
<gene>
    <name evidence="1" type="ORF">J5N97_006612</name>
</gene>
<organism evidence="1 2">
    <name type="scientific">Dioscorea zingiberensis</name>
    <dbReference type="NCBI Taxonomy" id="325984"/>
    <lineage>
        <taxon>Eukaryota</taxon>
        <taxon>Viridiplantae</taxon>
        <taxon>Streptophyta</taxon>
        <taxon>Embryophyta</taxon>
        <taxon>Tracheophyta</taxon>
        <taxon>Spermatophyta</taxon>
        <taxon>Magnoliopsida</taxon>
        <taxon>Liliopsida</taxon>
        <taxon>Dioscoreales</taxon>
        <taxon>Dioscoreaceae</taxon>
        <taxon>Dioscorea</taxon>
    </lineage>
</organism>
<comment type="caution">
    <text evidence="1">The sequence shown here is derived from an EMBL/GenBank/DDBJ whole genome shotgun (WGS) entry which is preliminary data.</text>
</comment>
<reference evidence="1" key="2">
    <citation type="journal article" date="2022" name="Hortic Res">
        <title>The genome of Dioscorea zingiberensis sheds light on the biosynthesis, origin and evolution of the medicinally important diosgenin saponins.</title>
        <authorList>
            <person name="Li Y."/>
            <person name="Tan C."/>
            <person name="Li Z."/>
            <person name="Guo J."/>
            <person name="Li S."/>
            <person name="Chen X."/>
            <person name="Wang C."/>
            <person name="Dai X."/>
            <person name="Yang H."/>
            <person name="Song W."/>
            <person name="Hou L."/>
            <person name="Xu J."/>
            <person name="Tong Z."/>
            <person name="Xu A."/>
            <person name="Yuan X."/>
            <person name="Wang W."/>
            <person name="Yang Q."/>
            <person name="Chen L."/>
            <person name="Sun Z."/>
            <person name="Wang K."/>
            <person name="Pan B."/>
            <person name="Chen J."/>
            <person name="Bao Y."/>
            <person name="Liu F."/>
            <person name="Qi X."/>
            <person name="Gang D.R."/>
            <person name="Wen J."/>
            <person name="Li J."/>
        </authorList>
    </citation>
    <scope>NUCLEOTIDE SEQUENCE</scope>
    <source>
        <strain evidence="1">Dzin_1.0</strain>
    </source>
</reference>
<dbReference type="AlphaFoldDB" id="A0A9D5DAK4"/>
<dbReference type="Proteomes" id="UP001085076">
    <property type="component" value="Miscellaneous, Linkage group lg01"/>
</dbReference>
<dbReference type="EMBL" id="JAGGNH010000001">
    <property type="protein sequence ID" value="KAJ0988256.1"/>
    <property type="molecule type" value="Genomic_DNA"/>
</dbReference>
<sequence>MHSSSLFSALRSRLVRLLCTLQPRPVRFGLARKGQWEEEKVVLCVVGVGVEAGGCEVKGGNLEWVRDFKEIRSVGVYCTFTLSVWISKALLWLLMHLESMAPGTATIWVCANPSCVL</sequence>
<name>A0A9D5DAK4_9LILI</name>
<keyword evidence="2" id="KW-1185">Reference proteome</keyword>
<proteinExistence type="predicted"/>